<reference evidence="2" key="1">
    <citation type="submission" date="2018-05" db="EMBL/GenBank/DDBJ databases">
        <authorList>
            <person name="Lanie J.A."/>
            <person name="Ng W.-L."/>
            <person name="Kazmierczak K.M."/>
            <person name="Andrzejewski T.M."/>
            <person name="Davidsen T.M."/>
            <person name="Wayne K.J."/>
            <person name="Tettelin H."/>
            <person name="Glass J.I."/>
            <person name="Rusch D."/>
            <person name="Podicherti R."/>
            <person name="Tsui H.-C.T."/>
            <person name="Winkler M.E."/>
        </authorList>
    </citation>
    <scope>NUCLEOTIDE SEQUENCE</scope>
</reference>
<name>A0A382MPM6_9ZZZZ</name>
<feature type="domain" description="Histidine-specific methyltransferase SAM-dependent" evidence="1">
    <location>
        <begin position="7"/>
        <end position="53"/>
    </location>
</feature>
<dbReference type="InterPro" id="IPR019257">
    <property type="entry name" value="MeTrfase_dom"/>
</dbReference>
<sequence length="55" mass="6736">MKLEKILQKNFSRKNKIIPSKFHYDLKGSRYFEKITKAKEYYVTRIEKEILKKIA</sequence>
<gene>
    <name evidence="2" type="ORF">METZ01_LOCUS303778</name>
</gene>
<protein>
    <recommendedName>
        <fullName evidence="1">Histidine-specific methyltransferase SAM-dependent domain-containing protein</fullName>
    </recommendedName>
</protein>
<dbReference type="Pfam" id="PF10017">
    <property type="entry name" value="Methyltransf_33"/>
    <property type="match status" value="1"/>
</dbReference>
<organism evidence="2">
    <name type="scientific">marine metagenome</name>
    <dbReference type="NCBI Taxonomy" id="408172"/>
    <lineage>
        <taxon>unclassified sequences</taxon>
        <taxon>metagenomes</taxon>
        <taxon>ecological metagenomes</taxon>
    </lineage>
</organism>
<proteinExistence type="predicted"/>
<evidence type="ECO:0000313" key="2">
    <source>
        <dbReference type="EMBL" id="SVC50924.1"/>
    </source>
</evidence>
<evidence type="ECO:0000259" key="1">
    <source>
        <dbReference type="Pfam" id="PF10017"/>
    </source>
</evidence>
<dbReference type="AlphaFoldDB" id="A0A382MPM6"/>
<feature type="non-terminal residue" evidence="2">
    <location>
        <position position="55"/>
    </location>
</feature>
<dbReference type="EMBL" id="UINC01095107">
    <property type="protein sequence ID" value="SVC50924.1"/>
    <property type="molecule type" value="Genomic_DNA"/>
</dbReference>
<accession>A0A382MPM6</accession>